<dbReference type="OrthoDB" id="10360050at2759"/>
<keyword evidence="6 11" id="KW-0732">Signal</keyword>
<dbReference type="EMBL" id="PEJP01000009">
    <property type="protein sequence ID" value="RYO70578.1"/>
    <property type="molecule type" value="Genomic_DNA"/>
</dbReference>
<keyword evidence="5" id="KW-0336">GPI-anchor</keyword>
<dbReference type="AlphaFoldDB" id="A0A4V1X7N2"/>
<keyword evidence="10" id="KW-0472">Membrane</keyword>
<keyword evidence="7" id="KW-1015">Disulfide bond</keyword>
<evidence type="ECO:0000256" key="7">
    <source>
        <dbReference type="ARBA" id="ARBA00023157"/>
    </source>
</evidence>
<evidence type="ECO:0000256" key="6">
    <source>
        <dbReference type="ARBA" id="ARBA00022729"/>
    </source>
</evidence>
<evidence type="ECO:0000259" key="12">
    <source>
        <dbReference type="Pfam" id="PF05730"/>
    </source>
</evidence>
<feature type="domain" description="CFEM" evidence="12">
    <location>
        <begin position="50"/>
        <end position="101"/>
    </location>
</feature>
<dbReference type="GO" id="GO:0098552">
    <property type="term" value="C:side of membrane"/>
    <property type="evidence" value="ECO:0007669"/>
    <property type="project" value="UniProtKB-KW"/>
</dbReference>
<evidence type="ECO:0000256" key="8">
    <source>
        <dbReference type="ARBA" id="ARBA00023288"/>
    </source>
</evidence>
<dbReference type="Proteomes" id="UP000293823">
    <property type="component" value="Unassembled WGS sequence"/>
</dbReference>
<dbReference type="InterPro" id="IPR008427">
    <property type="entry name" value="Extracellular_membr_CFEM_dom"/>
</dbReference>
<keyword evidence="8" id="KW-0449">Lipoprotein</keyword>
<accession>A0A4V1X7N2</accession>
<organism evidence="13 14">
    <name type="scientific">Alternaria arborescens</name>
    <dbReference type="NCBI Taxonomy" id="156630"/>
    <lineage>
        <taxon>Eukaryota</taxon>
        <taxon>Fungi</taxon>
        <taxon>Dikarya</taxon>
        <taxon>Ascomycota</taxon>
        <taxon>Pezizomycotina</taxon>
        <taxon>Dothideomycetes</taxon>
        <taxon>Pleosporomycetidae</taxon>
        <taxon>Pleosporales</taxon>
        <taxon>Pleosporineae</taxon>
        <taxon>Pleosporaceae</taxon>
        <taxon>Alternaria</taxon>
        <taxon>Alternaria sect. Alternaria</taxon>
    </lineage>
</organism>
<reference evidence="14" key="1">
    <citation type="journal article" date="2019" name="bioRxiv">
        <title>Genomics, evolutionary history and diagnostics of the Alternaria alternata species group including apple and Asian pear pathotypes.</title>
        <authorList>
            <person name="Armitage A.D."/>
            <person name="Cockerton H.M."/>
            <person name="Sreenivasaprasad S."/>
            <person name="Woodhall J.W."/>
            <person name="Lane C.R."/>
            <person name="Harrison R.J."/>
            <person name="Clarkson J.P."/>
        </authorList>
    </citation>
    <scope>NUCLEOTIDE SEQUENCE [LARGE SCALE GENOMIC DNA]</scope>
    <source>
        <strain evidence="14">RGR 97.0016</strain>
    </source>
</reference>
<evidence type="ECO:0000256" key="9">
    <source>
        <dbReference type="SAM" id="MobiDB-lite"/>
    </source>
</evidence>
<feature type="compositionally biased region" description="Low complexity" evidence="9">
    <location>
        <begin position="186"/>
        <end position="199"/>
    </location>
</feature>
<keyword evidence="10" id="KW-0812">Transmembrane</keyword>
<feature type="chain" id="PRO_5020668472" description="CFEM domain-containing protein" evidence="11">
    <location>
        <begin position="19"/>
        <end position="308"/>
    </location>
</feature>
<evidence type="ECO:0000256" key="5">
    <source>
        <dbReference type="ARBA" id="ARBA00022622"/>
    </source>
</evidence>
<keyword evidence="4" id="KW-0964">Secreted</keyword>
<evidence type="ECO:0000313" key="13">
    <source>
        <dbReference type="EMBL" id="RYO70578.1"/>
    </source>
</evidence>
<evidence type="ECO:0000256" key="2">
    <source>
        <dbReference type="ARBA" id="ARBA00004613"/>
    </source>
</evidence>
<keyword evidence="5" id="KW-0325">Glycoprotein</keyword>
<protein>
    <recommendedName>
        <fullName evidence="12">CFEM domain-containing protein</fullName>
    </recommendedName>
</protein>
<sequence>MFFFLILDLIAAVSQARARVLQIRDLSQCAVSLNCSNSRFDAADLRKRLCIKYQGETSDCGIEDPNCSCTNSQHPGVNTCLTNQCSESEVLQALGFLNDTCYSNAHVSISIFGTSTAVAGSPSTTHVTQYITTVVIAPGTVALSVASSTAASASLISTSKDSDSARPSTPNSPSDPSAQLTNLSDSTPTAPASPSTSATNTEQSSPRTMTHPSGLSLCATIGLAVGIPCGMILLITTGTYLLWKRNTAKRAYRAMRIQDLRAQAGKKGHARELDGIGTMRQEMETSANIAELPGRFSRPELARYELGE</sequence>
<keyword evidence="10" id="KW-1133">Transmembrane helix</keyword>
<proteinExistence type="inferred from homology"/>
<feature type="signal peptide" evidence="11">
    <location>
        <begin position="1"/>
        <end position="18"/>
    </location>
</feature>
<feature type="transmembrane region" description="Helical" evidence="10">
    <location>
        <begin position="214"/>
        <end position="243"/>
    </location>
</feature>
<name>A0A4V1X7N2_9PLEO</name>
<evidence type="ECO:0000256" key="4">
    <source>
        <dbReference type="ARBA" id="ARBA00022525"/>
    </source>
</evidence>
<gene>
    <name evidence="13" type="ORF">AA0113_g2776</name>
</gene>
<comment type="subcellular location">
    <subcellularLocation>
        <location evidence="1">Membrane</location>
        <topology evidence="1">Lipid-anchor</topology>
        <topology evidence="1">GPI-anchor</topology>
    </subcellularLocation>
    <subcellularLocation>
        <location evidence="2">Secreted</location>
    </subcellularLocation>
</comment>
<feature type="compositionally biased region" description="Polar residues" evidence="9">
    <location>
        <begin position="200"/>
        <end position="212"/>
    </location>
</feature>
<evidence type="ECO:0000256" key="11">
    <source>
        <dbReference type="SAM" id="SignalP"/>
    </source>
</evidence>
<evidence type="ECO:0000256" key="1">
    <source>
        <dbReference type="ARBA" id="ARBA00004589"/>
    </source>
</evidence>
<comment type="caution">
    <text evidence="13">The sequence shown here is derived from an EMBL/GenBank/DDBJ whole genome shotgun (WGS) entry which is preliminary data.</text>
</comment>
<feature type="region of interest" description="Disordered" evidence="9">
    <location>
        <begin position="156"/>
        <end position="212"/>
    </location>
</feature>
<evidence type="ECO:0000256" key="3">
    <source>
        <dbReference type="ARBA" id="ARBA00010031"/>
    </source>
</evidence>
<dbReference type="GO" id="GO:0005576">
    <property type="term" value="C:extracellular region"/>
    <property type="evidence" value="ECO:0007669"/>
    <property type="project" value="UniProtKB-SubCell"/>
</dbReference>
<evidence type="ECO:0000256" key="10">
    <source>
        <dbReference type="SAM" id="Phobius"/>
    </source>
</evidence>
<dbReference type="Pfam" id="PF05730">
    <property type="entry name" value="CFEM"/>
    <property type="match status" value="1"/>
</dbReference>
<comment type="similarity">
    <text evidence="3">Belongs to the RBT5 family.</text>
</comment>
<evidence type="ECO:0000313" key="14">
    <source>
        <dbReference type="Proteomes" id="UP000293823"/>
    </source>
</evidence>
<keyword evidence="14" id="KW-1185">Reference proteome</keyword>
<feature type="compositionally biased region" description="Polar residues" evidence="9">
    <location>
        <begin position="165"/>
        <end position="185"/>
    </location>
</feature>